<organism evidence="7 8">
    <name type="scientific">Trapa natans</name>
    <name type="common">Water chestnut</name>
    <dbReference type="NCBI Taxonomy" id="22666"/>
    <lineage>
        <taxon>Eukaryota</taxon>
        <taxon>Viridiplantae</taxon>
        <taxon>Streptophyta</taxon>
        <taxon>Embryophyta</taxon>
        <taxon>Tracheophyta</taxon>
        <taxon>Spermatophyta</taxon>
        <taxon>Magnoliopsida</taxon>
        <taxon>eudicotyledons</taxon>
        <taxon>Gunneridae</taxon>
        <taxon>Pentapetalae</taxon>
        <taxon>rosids</taxon>
        <taxon>malvids</taxon>
        <taxon>Myrtales</taxon>
        <taxon>Lythraceae</taxon>
        <taxon>Trapa</taxon>
    </lineage>
</organism>
<feature type="domain" description="Chromatin assembly factor 1 subunit A dimerization" evidence="6">
    <location>
        <begin position="383"/>
        <end position="447"/>
    </location>
</feature>
<keyword evidence="4" id="KW-0539">Nucleus</keyword>
<dbReference type="Proteomes" id="UP001346149">
    <property type="component" value="Unassembled WGS sequence"/>
</dbReference>
<evidence type="ECO:0000256" key="2">
    <source>
        <dbReference type="ARBA" id="ARBA00022763"/>
    </source>
</evidence>
<proteinExistence type="predicted"/>
<dbReference type="Pfam" id="PF12253">
    <property type="entry name" value="CAF1A_dimeriz"/>
    <property type="match status" value="1"/>
</dbReference>
<sequence length="591" mass="67918">MRLLERADILLDGRERFAPVGIGGADLRDAQGEERRIDGCGCQERAPLRGVPNPDADVLEDHSSSCLWCWETRDVKLLPKSAKGAIKTRRTCRKKIHDRISAIYEMLSALYKLESDQTYKHDSLRALEKLGKTLSEADIRALVDSLTQRNVSSVAEKEANQDKKEFIKQLERSKRKAEDEAKLQEEAEKEEKRRVREESELNKQLRKQQEVERDQHQREKEEEEEMKRQLSLQKQASIMEGFLSKTKKTTSPENEKSSSDLPGISDMKSGMMPNSATVLMDSLLSLNREISAADIFKRHLSLWREQGHQIRSNRQQHWSLRRKPKAEIIKEPKLTTTIDRELMHDDKVNIEKLVDRCREKVSEESACSYMPKSDIKKFRRRKQLLQFDKNHRPAFYGLWHMQSDTVGPCRPFSKDPELDYDIDSDEEWGEEDPGESLSDCDKDDDESLEGGCPKGDEDEESEDGFFVPDGYLSENEGVEVDRIEIDSAEAQTSPCDQDTEREDLSQFFQRQKYLCFETEHALRKNQPLIISNLAHEKLGQSNPENLSGTAKLEVICLQALCICVFPGDTAVDISISNHFVEEEDLPLKQQG</sequence>
<evidence type="ECO:0000313" key="8">
    <source>
        <dbReference type="Proteomes" id="UP001346149"/>
    </source>
</evidence>
<name>A0AAN7LVR1_TRANT</name>
<protein>
    <recommendedName>
        <fullName evidence="6">Chromatin assembly factor 1 subunit A dimerization domain-containing protein</fullName>
    </recommendedName>
</protein>
<feature type="region of interest" description="Disordered" evidence="5">
    <location>
        <begin position="171"/>
        <end position="267"/>
    </location>
</feature>
<comment type="caution">
    <text evidence="7">The sequence shown here is derived from an EMBL/GenBank/DDBJ whole genome shotgun (WGS) entry which is preliminary data.</text>
</comment>
<keyword evidence="8" id="KW-1185">Reference proteome</keyword>
<dbReference type="EMBL" id="JAXQNO010000006">
    <property type="protein sequence ID" value="KAK4796618.1"/>
    <property type="molecule type" value="Genomic_DNA"/>
</dbReference>
<dbReference type="GO" id="GO:0006281">
    <property type="term" value="P:DNA repair"/>
    <property type="evidence" value="ECO:0007669"/>
    <property type="project" value="UniProtKB-KW"/>
</dbReference>
<reference evidence="7 8" key="1">
    <citation type="journal article" date="2023" name="Hortic Res">
        <title>Pangenome of water caltrop reveals structural variations and asymmetric subgenome divergence after allopolyploidization.</title>
        <authorList>
            <person name="Zhang X."/>
            <person name="Chen Y."/>
            <person name="Wang L."/>
            <person name="Yuan Y."/>
            <person name="Fang M."/>
            <person name="Shi L."/>
            <person name="Lu R."/>
            <person name="Comes H.P."/>
            <person name="Ma Y."/>
            <person name="Chen Y."/>
            <person name="Huang G."/>
            <person name="Zhou Y."/>
            <person name="Zheng Z."/>
            <person name="Qiu Y."/>
        </authorList>
    </citation>
    <scope>NUCLEOTIDE SEQUENCE [LARGE SCALE GENOMIC DNA]</scope>
    <source>
        <strain evidence="7">F231</strain>
    </source>
</reference>
<evidence type="ECO:0000256" key="5">
    <source>
        <dbReference type="SAM" id="MobiDB-lite"/>
    </source>
</evidence>
<feature type="region of interest" description="Disordered" evidence="5">
    <location>
        <begin position="410"/>
        <end position="466"/>
    </location>
</feature>
<evidence type="ECO:0000256" key="4">
    <source>
        <dbReference type="ARBA" id="ARBA00023242"/>
    </source>
</evidence>
<dbReference type="AlphaFoldDB" id="A0AAN7LVR1"/>
<dbReference type="PANTHER" id="PTHR15272">
    <property type="entry name" value="CHROMATIN ASSEMBLY FACTOR 1 SUBUNIT A CAF-1 SUBUNIT A"/>
    <property type="match status" value="1"/>
</dbReference>
<evidence type="ECO:0000256" key="1">
    <source>
        <dbReference type="ARBA" id="ARBA00004123"/>
    </source>
</evidence>
<evidence type="ECO:0000259" key="6">
    <source>
        <dbReference type="Pfam" id="PF12253"/>
    </source>
</evidence>
<dbReference type="InterPro" id="IPR022043">
    <property type="entry name" value="CAF1A_DD"/>
</dbReference>
<feature type="compositionally biased region" description="Acidic residues" evidence="5">
    <location>
        <begin position="418"/>
        <end position="434"/>
    </location>
</feature>
<evidence type="ECO:0000313" key="7">
    <source>
        <dbReference type="EMBL" id="KAK4796618.1"/>
    </source>
</evidence>
<accession>A0AAN7LVR1</accession>
<keyword evidence="3" id="KW-0234">DNA repair</keyword>
<keyword evidence="2" id="KW-0227">DNA damage</keyword>
<dbReference type="PANTHER" id="PTHR15272:SF0">
    <property type="entry name" value="CHROMATIN ASSEMBLY FACTOR 1 SUBUNIT A"/>
    <property type="match status" value="1"/>
</dbReference>
<dbReference type="GO" id="GO:0033186">
    <property type="term" value="C:CAF-1 complex"/>
    <property type="evidence" value="ECO:0007669"/>
    <property type="project" value="TreeGrafter"/>
</dbReference>
<evidence type="ECO:0000256" key="3">
    <source>
        <dbReference type="ARBA" id="ARBA00023204"/>
    </source>
</evidence>
<dbReference type="GO" id="GO:0005634">
    <property type="term" value="C:nucleus"/>
    <property type="evidence" value="ECO:0007669"/>
    <property type="project" value="UniProtKB-SubCell"/>
</dbReference>
<comment type="subcellular location">
    <subcellularLocation>
        <location evidence="1">Nucleus</location>
    </subcellularLocation>
</comment>
<feature type="compositionally biased region" description="Basic and acidic residues" evidence="5">
    <location>
        <begin position="171"/>
        <end position="228"/>
    </location>
</feature>
<dbReference type="GO" id="GO:0006334">
    <property type="term" value="P:nucleosome assembly"/>
    <property type="evidence" value="ECO:0007669"/>
    <property type="project" value="TreeGrafter"/>
</dbReference>
<gene>
    <name evidence="7" type="ORF">SAY86_028944</name>
</gene>